<organism evidence="3 4">
    <name type="scientific">Polymorphobacter multimanifer</name>
    <dbReference type="NCBI Taxonomy" id="1070431"/>
    <lineage>
        <taxon>Bacteria</taxon>
        <taxon>Pseudomonadati</taxon>
        <taxon>Pseudomonadota</taxon>
        <taxon>Alphaproteobacteria</taxon>
        <taxon>Sphingomonadales</taxon>
        <taxon>Sphingosinicellaceae</taxon>
        <taxon>Polymorphobacter</taxon>
    </lineage>
</organism>
<evidence type="ECO:0000313" key="4">
    <source>
        <dbReference type="Proteomes" id="UP000538147"/>
    </source>
</evidence>
<feature type="domain" description="TonB-dependent receptor plug" evidence="2">
    <location>
        <begin position="36"/>
        <end position="150"/>
    </location>
</feature>
<dbReference type="PROSITE" id="PS52016">
    <property type="entry name" value="TONB_DEPENDENT_REC_3"/>
    <property type="match status" value="1"/>
</dbReference>
<comment type="subcellular location">
    <subcellularLocation>
        <location evidence="1">Cell outer membrane</location>
        <topology evidence="1">Multi-pass membrane protein</topology>
    </subcellularLocation>
</comment>
<evidence type="ECO:0000256" key="1">
    <source>
        <dbReference type="PROSITE-ProRule" id="PRU01360"/>
    </source>
</evidence>
<dbReference type="GO" id="GO:0009279">
    <property type="term" value="C:cell outer membrane"/>
    <property type="evidence" value="ECO:0007669"/>
    <property type="project" value="UniProtKB-SubCell"/>
</dbReference>
<keyword evidence="1" id="KW-0812">Transmembrane</keyword>
<keyword evidence="1" id="KW-0813">Transport</keyword>
<keyword evidence="3" id="KW-0675">Receptor</keyword>
<evidence type="ECO:0000259" key="2">
    <source>
        <dbReference type="Pfam" id="PF07715"/>
    </source>
</evidence>
<dbReference type="PANTHER" id="PTHR47234:SF3">
    <property type="entry name" value="SECRETIN_TONB SHORT N-TERMINAL DOMAIN-CONTAINING PROTEIN"/>
    <property type="match status" value="1"/>
</dbReference>
<evidence type="ECO:0000313" key="3">
    <source>
        <dbReference type="EMBL" id="MBB6227655.1"/>
    </source>
</evidence>
<keyword evidence="1" id="KW-0472">Membrane</keyword>
<comment type="similarity">
    <text evidence="1">Belongs to the TonB-dependent receptor family.</text>
</comment>
<keyword evidence="4" id="KW-1185">Reference proteome</keyword>
<name>A0A841LCW5_9SPHN</name>
<dbReference type="AlphaFoldDB" id="A0A841LCW5"/>
<protein>
    <submittedName>
        <fullName evidence="3">Outer membrane receptor protein involved in Fe transport</fullName>
    </submittedName>
</protein>
<dbReference type="Proteomes" id="UP000538147">
    <property type="component" value="Unassembled WGS sequence"/>
</dbReference>
<keyword evidence="1" id="KW-0998">Cell outer membrane</keyword>
<dbReference type="InterPro" id="IPR012910">
    <property type="entry name" value="Plug_dom"/>
</dbReference>
<accession>A0A841LCW5</accession>
<dbReference type="EMBL" id="JACIIV010000011">
    <property type="protein sequence ID" value="MBB6227655.1"/>
    <property type="molecule type" value="Genomic_DNA"/>
</dbReference>
<keyword evidence="1" id="KW-1134">Transmembrane beta strand</keyword>
<dbReference type="SUPFAM" id="SSF56935">
    <property type="entry name" value="Porins"/>
    <property type="match status" value="1"/>
</dbReference>
<dbReference type="InterPro" id="IPR037066">
    <property type="entry name" value="Plug_dom_sf"/>
</dbReference>
<reference evidence="3 4" key="1">
    <citation type="submission" date="2020-08" db="EMBL/GenBank/DDBJ databases">
        <title>Genomic Encyclopedia of Type Strains, Phase IV (KMG-IV): sequencing the most valuable type-strain genomes for metagenomic binning, comparative biology and taxonomic classification.</title>
        <authorList>
            <person name="Goeker M."/>
        </authorList>
    </citation>
    <scope>NUCLEOTIDE SEQUENCE [LARGE SCALE GENOMIC DNA]</scope>
    <source>
        <strain evidence="3 4">DSM 102189</strain>
    </source>
</reference>
<dbReference type="Pfam" id="PF07715">
    <property type="entry name" value="Plug"/>
    <property type="match status" value="1"/>
</dbReference>
<sequence>MGTMASAQTAEKAASEPAEEELINVIGTRVVRDGYQSPTPVSVVGADEILRSATPNIADYVNTLPALSGSSTPRTTVAQVGAGRQGINSMNLRGIGDVRTLTLLDGRRVGGMINTGAVDVSSLPQQLITRVDVVTGGASASYGSDALSGVVNFVLDTKFTGFKGQVSGGVTTYGDNRNWQIALTYGTSFADGRGHFLLSGEVAHEDGIYDASNRSWTDAGWAYINNPTYTATNGQPRVLLRPGVGLTTSTLGGAIACSATSACSSLRGIAFGPGGTPYNLVFGPIVSDPIMAGGTLGDNNVRSGSIENSILPEQNRRNLFSRVSFDVADDWNLYAEGMYAYQDTDTRNYPPPALSYPAETAPRMVL</sequence>
<comment type="caution">
    <text evidence="3">The sequence shown here is derived from an EMBL/GenBank/DDBJ whole genome shotgun (WGS) entry which is preliminary data.</text>
</comment>
<dbReference type="Gene3D" id="2.170.130.10">
    <property type="entry name" value="TonB-dependent receptor, plug domain"/>
    <property type="match status" value="1"/>
</dbReference>
<proteinExistence type="inferred from homology"/>
<gene>
    <name evidence="3" type="ORF">FHS79_001824</name>
</gene>
<dbReference type="PANTHER" id="PTHR47234">
    <property type="match status" value="1"/>
</dbReference>
<dbReference type="InterPro" id="IPR039426">
    <property type="entry name" value="TonB-dep_rcpt-like"/>
</dbReference>